<evidence type="ECO:0000259" key="5">
    <source>
        <dbReference type="Pfam" id="PF17137"/>
    </source>
</evidence>
<dbReference type="InterPro" id="IPR013780">
    <property type="entry name" value="Glyco_hydro_b"/>
</dbReference>
<dbReference type="Pfam" id="PF21365">
    <property type="entry name" value="Glyco_hydro_31_3rd"/>
    <property type="match status" value="1"/>
</dbReference>
<dbReference type="CDD" id="cd14752">
    <property type="entry name" value="GH31_N"/>
    <property type="match status" value="1"/>
</dbReference>
<keyword evidence="2 7" id="KW-0378">Hydrolase</keyword>
<feature type="domain" description="DUF5110" evidence="5">
    <location>
        <begin position="711"/>
        <end position="778"/>
    </location>
</feature>
<dbReference type="GO" id="GO:0005975">
    <property type="term" value="P:carbohydrate metabolic process"/>
    <property type="evidence" value="ECO:0007669"/>
    <property type="project" value="InterPro"/>
</dbReference>
<feature type="domain" description="Glycosyl hydrolase family 31 C-terminal" evidence="6">
    <location>
        <begin position="591"/>
        <end position="695"/>
    </location>
</feature>
<organism evidence="7 8">
    <name type="scientific">Microbacter margulisiae</name>
    <dbReference type="NCBI Taxonomy" id="1350067"/>
    <lineage>
        <taxon>Bacteria</taxon>
        <taxon>Pseudomonadati</taxon>
        <taxon>Bacteroidota</taxon>
        <taxon>Bacteroidia</taxon>
        <taxon>Bacteroidales</taxon>
        <taxon>Porphyromonadaceae</taxon>
        <taxon>Microbacter</taxon>
    </lineage>
</organism>
<comment type="similarity">
    <text evidence="1 2">Belongs to the glycosyl hydrolase 31 family.</text>
</comment>
<protein>
    <submittedName>
        <fullName evidence="7">Alpha-D-xyloside xylohydrolase</fullName>
        <ecNumber evidence="7">3.2.1.177</ecNumber>
    </submittedName>
</protein>
<dbReference type="InterPro" id="IPR048395">
    <property type="entry name" value="Glyco_hydro_31_C"/>
</dbReference>
<evidence type="ECO:0000259" key="6">
    <source>
        <dbReference type="Pfam" id="PF21365"/>
    </source>
</evidence>
<dbReference type="InterPro" id="IPR000322">
    <property type="entry name" value="Glyco_hydro_31_TIM"/>
</dbReference>
<evidence type="ECO:0000259" key="4">
    <source>
        <dbReference type="Pfam" id="PF13802"/>
    </source>
</evidence>
<dbReference type="InterPro" id="IPR033403">
    <property type="entry name" value="DUF5110"/>
</dbReference>
<dbReference type="GO" id="GO:0061634">
    <property type="term" value="F:alpha-D-xyloside xylohydrolase"/>
    <property type="evidence" value="ECO:0007669"/>
    <property type="project" value="UniProtKB-EC"/>
</dbReference>
<dbReference type="InterPro" id="IPR025887">
    <property type="entry name" value="Glyco_hydro_31_N_dom"/>
</dbReference>
<sequence length="807" mass="92412">MNIHRIYALLSLFFALSMICKGQPYQRIKNGIKTEVNTIEVEIQYYTPSTVRILKWPSGSTFTKKSLSVIESPQETVFTIHQSGNELVLRSKEVQVALNLKSGSISFLTATGKSLLREKEAGISFARFNDAGVKTYTVGQSFVLDKGEAIYGLGQQQQGKMNQRNDILHMIQGNTDDYIPYFLSEKGYGLYWDNYSPTLFVDNPDSTTFKSDVGKCIDYYFMYGGNAHGVVAQMRDLTGQVPMLPLWTYGYWQSRERYKSQAEIVGVVKRYRELGVPLDGIIQDWQYWGDNSHWNAMEFLNPNFPHPQEMVNEIHAMHAHMIISVWASFGPKTKQYEVLNKKGMLLDFKTWPLSATDAWPPDMSHPSGVRVYDAYNPEARKIFWNFLNKDLFSLGIDGWWLDSSEPDHLDVKPSDFDDQTYLGSFRKVRNAFPLMHVGGIFKGQRSTSSEKRVFILTRSMFAGQQRYGANTWSGDVTASWNALRHQISAGLNLSLCGIPYWNSDIGGFFLTRFPRKLQDANYRELYTRWIQFGAFCPMMRSHGTDAPREIYQFGKKGDVIYDAIDKYINLRYSLLPYIYSTSWNVTAHQGSMMRALVMDFAKDKNALDINNEYMFGKAFLVCPVTQPMYSKEEVQGNDTIKVGDFSQIKSAEVYLPKSTNWIDFWTGENYKGGQTIRKETPIDIMPLYVRGGSIVPIGPKVQYATQKKWDNLEIRVYPGADGRFTLYEDENDNYDYQKGKYSTITFTWNDAKKDLTIGSRQGEFPGMLKARKFLIVLVSHNKGTGMNPIEKYDKVVMYTGGRVSVKL</sequence>
<dbReference type="Pfam" id="PF17137">
    <property type="entry name" value="DUF5110"/>
    <property type="match status" value="1"/>
</dbReference>
<proteinExistence type="inferred from homology"/>
<name>A0A7W5H305_9PORP</name>
<reference evidence="7 8" key="1">
    <citation type="submission" date="2020-08" db="EMBL/GenBank/DDBJ databases">
        <title>Genomic Encyclopedia of Type Strains, Phase IV (KMG-IV): sequencing the most valuable type-strain genomes for metagenomic binning, comparative biology and taxonomic classification.</title>
        <authorList>
            <person name="Goeker M."/>
        </authorList>
    </citation>
    <scope>NUCLEOTIDE SEQUENCE [LARGE SCALE GENOMIC DNA]</scope>
    <source>
        <strain evidence="7 8">DSM 27471</strain>
    </source>
</reference>
<keyword evidence="8" id="KW-1185">Reference proteome</keyword>
<dbReference type="PANTHER" id="PTHR43863:SF2">
    <property type="entry name" value="MALTASE-GLUCOAMYLASE"/>
    <property type="match status" value="1"/>
</dbReference>
<dbReference type="EC" id="3.2.1.177" evidence="7"/>
<dbReference type="Gene3D" id="3.20.20.80">
    <property type="entry name" value="Glycosidases"/>
    <property type="match status" value="1"/>
</dbReference>
<evidence type="ECO:0000256" key="2">
    <source>
        <dbReference type="RuleBase" id="RU361185"/>
    </source>
</evidence>
<feature type="domain" description="Glycoside hydrolase family 31 N-terminal" evidence="4">
    <location>
        <begin position="41"/>
        <end position="200"/>
    </location>
</feature>
<dbReference type="SUPFAM" id="SSF74650">
    <property type="entry name" value="Galactose mutarotase-like"/>
    <property type="match status" value="1"/>
</dbReference>
<evidence type="ECO:0000313" key="7">
    <source>
        <dbReference type="EMBL" id="MBB3188104.1"/>
    </source>
</evidence>
<evidence type="ECO:0000313" key="8">
    <source>
        <dbReference type="Proteomes" id="UP000544222"/>
    </source>
</evidence>
<dbReference type="EMBL" id="JACHYB010000002">
    <property type="protein sequence ID" value="MBB3188104.1"/>
    <property type="molecule type" value="Genomic_DNA"/>
</dbReference>
<feature type="domain" description="Glycoside hydrolase family 31 TIM barrel" evidence="3">
    <location>
        <begin position="242"/>
        <end position="580"/>
    </location>
</feature>
<dbReference type="Gene3D" id="2.60.40.1760">
    <property type="entry name" value="glycosyl hydrolase (family 31)"/>
    <property type="match status" value="1"/>
</dbReference>
<dbReference type="InterPro" id="IPR011013">
    <property type="entry name" value="Gal_mutarotase_sf_dom"/>
</dbReference>
<dbReference type="PANTHER" id="PTHR43863">
    <property type="entry name" value="HYDROLASE, PUTATIVE (AFU_ORTHOLOGUE AFUA_1G03140)-RELATED"/>
    <property type="match status" value="1"/>
</dbReference>
<dbReference type="GO" id="GO:0030246">
    <property type="term" value="F:carbohydrate binding"/>
    <property type="evidence" value="ECO:0007669"/>
    <property type="project" value="InterPro"/>
</dbReference>
<evidence type="ECO:0000259" key="3">
    <source>
        <dbReference type="Pfam" id="PF01055"/>
    </source>
</evidence>
<evidence type="ECO:0000256" key="1">
    <source>
        <dbReference type="ARBA" id="ARBA00007806"/>
    </source>
</evidence>
<accession>A0A7W5H305</accession>
<dbReference type="Gene3D" id="2.60.40.1180">
    <property type="entry name" value="Golgi alpha-mannosidase II"/>
    <property type="match status" value="2"/>
</dbReference>
<dbReference type="Pfam" id="PF01055">
    <property type="entry name" value="Glyco_hydro_31_2nd"/>
    <property type="match status" value="1"/>
</dbReference>
<dbReference type="AlphaFoldDB" id="A0A7W5H305"/>
<comment type="caution">
    <text evidence="7">The sequence shown here is derived from an EMBL/GenBank/DDBJ whole genome shotgun (WGS) entry which is preliminary data.</text>
</comment>
<dbReference type="CDD" id="cd06591">
    <property type="entry name" value="GH31_xylosidase_XylS"/>
    <property type="match status" value="1"/>
</dbReference>
<dbReference type="InterPro" id="IPR051816">
    <property type="entry name" value="Glycosyl_Hydrolase_31"/>
</dbReference>
<dbReference type="Pfam" id="PF13802">
    <property type="entry name" value="Gal_mutarotas_2"/>
    <property type="match status" value="1"/>
</dbReference>
<dbReference type="Proteomes" id="UP000544222">
    <property type="component" value="Unassembled WGS sequence"/>
</dbReference>
<dbReference type="InterPro" id="IPR017853">
    <property type="entry name" value="GH"/>
</dbReference>
<dbReference type="SUPFAM" id="SSF51011">
    <property type="entry name" value="Glycosyl hydrolase domain"/>
    <property type="match status" value="1"/>
</dbReference>
<gene>
    <name evidence="7" type="ORF">FHX64_002302</name>
</gene>
<keyword evidence="2 7" id="KW-0326">Glycosidase</keyword>
<dbReference type="RefSeq" id="WP_183413891.1">
    <property type="nucleotide sequence ID" value="NZ_JACHYB010000002.1"/>
</dbReference>
<dbReference type="SUPFAM" id="SSF51445">
    <property type="entry name" value="(Trans)glycosidases"/>
    <property type="match status" value="1"/>
</dbReference>